<sequence>MTICENGEQIEKEKPPAGSEESDAMDVRPTVPIQRLAHERFACTAHYPDGRRCSFARVDPDDPDGRCLLPEHRK</sequence>
<proteinExistence type="predicted"/>
<dbReference type="Proteomes" id="UP000176377">
    <property type="component" value="Unassembled WGS sequence"/>
</dbReference>
<evidence type="ECO:0000256" key="1">
    <source>
        <dbReference type="SAM" id="MobiDB-lite"/>
    </source>
</evidence>
<evidence type="ECO:0000313" key="3">
    <source>
        <dbReference type="Proteomes" id="UP000176377"/>
    </source>
</evidence>
<name>A0A1F6DH55_9BACT</name>
<dbReference type="EMBL" id="MFLA01000001">
    <property type="protein sequence ID" value="OGG60784.1"/>
    <property type="molecule type" value="Genomic_DNA"/>
</dbReference>
<feature type="region of interest" description="Disordered" evidence="1">
    <location>
        <begin position="1"/>
        <end position="26"/>
    </location>
</feature>
<comment type="caution">
    <text evidence="2">The sequence shown here is derived from an EMBL/GenBank/DDBJ whole genome shotgun (WGS) entry which is preliminary data.</text>
</comment>
<protein>
    <submittedName>
        <fullName evidence="2">Uncharacterized protein</fullName>
    </submittedName>
</protein>
<dbReference type="AlphaFoldDB" id="A0A1F6DH55"/>
<gene>
    <name evidence="2" type="ORF">A2765_01575</name>
</gene>
<organism evidence="2 3">
    <name type="scientific">Candidatus Kaiserbacteria bacterium RIFCSPHIGHO2_01_FULL_56_24</name>
    <dbReference type="NCBI Taxonomy" id="1798487"/>
    <lineage>
        <taxon>Bacteria</taxon>
        <taxon>Candidatus Kaiseribacteriota</taxon>
    </lineage>
</organism>
<evidence type="ECO:0000313" key="2">
    <source>
        <dbReference type="EMBL" id="OGG60784.1"/>
    </source>
</evidence>
<reference evidence="2 3" key="1">
    <citation type="journal article" date="2016" name="Nat. Commun.">
        <title>Thousands of microbial genomes shed light on interconnected biogeochemical processes in an aquifer system.</title>
        <authorList>
            <person name="Anantharaman K."/>
            <person name="Brown C.T."/>
            <person name="Hug L.A."/>
            <person name="Sharon I."/>
            <person name="Castelle C.J."/>
            <person name="Probst A.J."/>
            <person name="Thomas B.C."/>
            <person name="Singh A."/>
            <person name="Wilkins M.J."/>
            <person name="Karaoz U."/>
            <person name="Brodie E.L."/>
            <person name="Williams K.H."/>
            <person name="Hubbard S.S."/>
            <person name="Banfield J.F."/>
        </authorList>
    </citation>
    <scope>NUCLEOTIDE SEQUENCE [LARGE SCALE GENOMIC DNA]</scope>
</reference>
<accession>A0A1F6DH55</accession>